<keyword evidence="2" id="KW-0732">Signal</keyword>
<dbReference type="Gene3D" id="1.20.1600.10">
    <property type="entry name" value="Outer membrane efflux proteins (OEP)"/>
    <property type="match status" value="1"/>
</dbReference>
<dbReference type="GO" id="GO:0015562">
    <property type="term" value="F:efflux transmembrane transporter activity"/>
    <property type="evidence" value="ECO:0007669"/>
    <property type="project" value="InterPro"/>
</dbReference>
<name>A0A840UXL3_9BACT</name>
<protein>
    <submittedName>
        <fullName evidence="3">Outer membrane protein TolC</fullName>
    </submittedName>
</protein>
<dbReference type="InterPro" id="IPR010131">
    <property type="entry name" value="MdtP/NodT-like"/>
</dbReference>
<dbReference type="Proteomes" id="UP000539642">
    <property type="component" value="Unassembled WGS sequence"/>
</dbReference>
<dbReference type="PANTHER" id="PTHR30203:SF24">
    <property type="entry name" value="BLR4935 PROTEIN"/>
    <property type="match status" value="1"/>
</dbReference>
<dbReference type="InterPro" id="IPR003423">
    <property type="entry name" value="OMP_efflux"/>
</dbReference>
<dbReference type="Pfam" id="PF02321">
    <property type="entry name" value="OEP"/>
    <property type="match status" value="2"/>
</dbReference>
<proteinExistence type="inferred from homology"/>
<dbReference type="EMBL" id="JACHEO010000004">
    <property type="protein sequence ID" value="MBB5347418.1"/>
    <property type="molecule type" value="Genomic_DNA"/>
</dbReference>
<evidence type="ECO:0000256" key="1">
    <source>
        <dbReference type="ARBA" id="ARBA00007613"/>
    </source>
</evidence>
<dbReference type="SUPFAM" id="SSF56954">
    <property type="entry name" value="Outer membrane efflux proteins (OEP)"/>
    <property type="match status" value="1"/>
</dbReference>
<reference evidence="3 4" key="1">
    <citation type="submission" date="2020-08" db="EMBL/GenBank/DDBJ databases">
        <title>Genomic Encyclopedia of Type Strains, Phase IV (KMG-IV): sequencing the most valuable type-strain genomes for metagenomic binning, comparative biology and taxonomic classification.</title>
        <authorList>
            <person name="Goeker M."/>
        </authorList>
    </citation>
    <scope>NUCLEOTIDE SEQUENCE [LARGE SCALE GENOMIC DNA]</scope>
    <source>
        <strain evidence="3 4">DSM 28570</strain>
    </source>
</reference>
<sequence>MTRTRYDIVLSLSALLLCLLFFPAAAAESSTAGDEDDLERLVVLALANNPAIDASEERWRMAVHRVAQAGVLPDPMLMLQLQNGLVRDPLDLNRDPGTATVIGLSQTVPFFGKRGLQRQGAERAAEVERWQVEERRIALRRMVKETWYRIYAVDRGLDVVVKNIAALDDLVRFSETMYGVGQGLQQDVLKAQLQRSKMEEMRIDLQQRRRSLAAALNSLLYRPVEASLPAPPLLAIKAVAVTQAELEQLADAHRPALKALTAQVDKADISRALADKEFLPDFTLSLEYMLLEEAMGSEGDDMYTASVSFNLPVQRARRRAMVAEAGAEGRMVLAEREVLRNRIRQGVADGLAALDRNRRLAELYDQGLIPQATAALEVSLAAYRVGRTDFMTVLDSRMALFNLEREYHDAVAEHRTQLAVLEGLVGTPLPRDGQ</sequence>
<comment type="caution">
    <text evidence="3">The sequence shown here is derived from an EMBL/GenBank/DDBJ whole genome shotgun (WGS) entry which is preliminary data.</text>
</comment>
<dbReference type="AlphaFoldDB" id="A0A840UXL3"/>
<evidence type="ECO:0000313" key="4">
    <source>
        <dbReference type="Proteomes" id="UP000539642"/>
    </source>
</evidence>
<feature type="chain" id="PRO_5032695906" evidence="2">
    <location>
        <begin position="27"/>
        <end position="434"/>
    </location>
</feature>
<organism evidence="3 4">
    <name type="scientific">Desulfoprunum benzoelyticum</name>
    <dbReference type="NCBI Taxonomy" id="1506996"/>
    <lineage>
        <taxon>Bacteria</taxon>
        <taxon>Pseudomonadati</taxon>
        <taxon>Thermodesulfobacteriota</taxon>
        <taxon>Desulfobulbia</taxon>
        <taxon>Desulfobulbales</taxon>
        <taxon>Desulfobulbaceae</taxon>
        <taxon>Desulfoprunum</taxon>
    </lineage>
</organism>
<dbReference type="RefSeq" id="WP_183349168.1">
    <property type="nucleotide sequence ID" value="NZ_JACHEO010000004.1"/>
</dbReference>
<accession>A0A840UXL3</accession>
<feature type="signal peptide" evidence="2">
    <location>
        <begin position="1"/>
        <end position="26"/>
    </location>
</feature>
<comment type="similarity">
    <text evidence="1">Belongs to the outer membrane factor (OMF) (TC 1.B.17) family.</text>
</comment>
<gene>
    <name evidence="3" type="ORF">HNQ81_001134</name>
</gene>
<keyword evidence="4" id="KW-1185">Reference proteome</keyword>
<evidence type="ECO:0000313" key="3">
    <source>
        <dbReference type="EMBL" id="MBB5347418.1"/>
    </source>
</evidence>
<evidence type="ECO:0000256" key="2">
    <source>
        <dbReference type="SAM" id="SignalP"/>
    </source>
</evidence>
<dbReference type="PANTHER" id="PTHR30203">
    <property type="entry name" value="OUTER MEMBRANE CATION EFFLUX PROTEIN"/>
    <property type="match status" value="1"/>
</dbReference>